<evidence type="ECO:0000313" key="3">
    <source>
        <dbReference type="Proteomes" id="UP000295293"/>
    </source>
</evidence>
<feature type="transmembrane region" description="Helical" evidence="1">
    <location>
        <begin position="406"/>
        <end position="434"/>
    </location>
</feature>
<feature type="transmembrane region" description="Helical" evidence="1">
    <location>
        <begin position="22"/>
        <end position="46"/>
    </location>
</feature>
<dbReference type="PANTHER" id="PTHR34219">
    <property type="entry name" value="IRON-REGULATED INNER MEMBRANE PROTEIN-RELATED"/>
    <property type="match status" value="1"/>
</dbReference>
<dbReference type="PANTHER" id="PTHR34219:SF1">
    <property type="entry name" value="PEPSY DOMAIN-CONTAINING PROTEIN"/>
    <property type="match status" value="1"/>
</dbReference>
<name>A0A4R6Z0I4_9GAMM</name>
<keyword evidence="1" id="KW-1133">Transmembrane helix</keyword>
<proteinExistence type="predicted"/>
<protein>
    <submittedName>
        <fullName evidence="2">Putative iron-regulated membrane protein</fullName>
    </submittedName>
</protein>
<keyword evidence="3" id="KW-1185">Reference proteome</keyword>
<feature type="transmembrane region" description="Helical" evidence="1">
    <location>
        <begin position="366"/>
        <end position="386"/>
    </location>
</feature>
<dbReference type="InterPro" id="IPR005625">
    <property type="entry name" value="PepSY-ass_TM"/>
</dbReference>
<comment type="caution">
    <text evidence="2">The sequence shown here is derived from an EMBL/GenBank/DDBJ whole genome shotgun (WGS) entry which is preliminary data.</text>
</comment>
<accession>A0A4R6Z0I4</accession>
<sequence>MRPAEPLPAAPRQALYRLIWRWHFYAGIFCLPFVLWLACTGLIYLFKPQLEPLLERRFAAVTTQAAQAPSRQVAAALGAVPGSVLHSYELPGSAGDAVRILVARDGEVSRVFVDPASLKVLHTVAENDRFMRVVAQLHGELRLGSSGSLLVELAASWTILMLLTGLYLWWPRGTAWRGVVVPRLGSGSRVFWRDLHAVTGLWISLFALFLLLSGLPWAKNWGGMLKSVRQAYAQTQVAQDWTTGSAAQRDAVLAAGRAAAGHDGHAGVSAHAATADLSQLDRIVPLATAARLAVPVLVVPPVQTPAQWTIKSDAANRPLRAEIVVDGRSGDVVRRSAFAERPLLDRFIGYGIAIHEGQLFPPLNQLLGVFTALGLIVLSTSAAVLWWRRRPQGMLGAPPRVNGMRYPAACIVALVVLGTLLPLLGMSMLLVLLLERLALRHWPRARHLLGLALP</sequence>
<dbReference type="Pfam" id="PF03929">
    <property type="entry name" value="PepSY_TM"/>
    <property type="match status" value="1"/>
</dbReference>
<evidence type="ECO:0000256" key="1">
    <source>
        <dbReference type="SAM" id="Phobius"/>
    </source>
</evidence>
<feature type="transmembrane region" description="Helical" evidence="1">
    <location>
        <begin position="190"/>
        <end position="212"/>
    </location>
</feature>
<reference evidence="2 3" key="1">
    <citation type="submission" date="2019-03" db="EMBL/GenBank/DDBJ databases">
        <title>Genomic Encyclopedia of Type Strains, Phase IV (KMG-IV): sequencing the most valuable type-strain genomes for metagenomic binning, comparative biology and taxonomic classification.</title>
        <authorList>
            <person name="Goeker M."/>
        </authorList>
    </citation>
    <scope>NUCLEOTIDE SEQUENCE [LARGE SCALE GENOMIC DNA]</scope>
    <source>
        <strain evidence="2 3">DSM 21667</strain>
    </source>
</reference>
<dbReference type="OrthoDB" id="9791166at2"/>
<organism evidence="2 3">
    <name type="scientific">Tahibacter aquaticus</name>
    <dbReference type="NCBI Taxonomy" id="520092"/>
    <lineage>
        <taxon>Bacteria</taxon>
        <taxon>Pseudomonadati</taxon>
        <taxon>Pseudomonadota</taxon>
        <taxon>Gammaproteobacteria</taxon>
        <taxon>Lysobacterales</taxon>
        <taxon>Rhodanobacteraceae</taxon>
        <taxon>Tahibacter</taxon>
    </lineage>
</organism>
<evidence type="ECO:0000313" key="2">
    <source>
        <dbReference type="EMBL" id="TDR44934.1"/>
    </source>
</evidence>
<feature type="transmembrane region" description="Helical" evidence="1">
    <location>
        <begin position="149"/>
        <end position="170"/>
    </location>
</feature>
<dbReference type="Proteomes" id="UP000295293">
    <property type="component" value="Unassembled WGS sequence"/>
</dbReference>
<keyword evidence="1" id="KW-0472">Membrane</keyword>
<gene>
    <name evidence="2" type="ORF">DFR29_105117</name>
</gene>
<keyword evidence="1" id="KW-0812">Transmembrane</keyword>
<dbReference type="EMBL" id="SNZH01000005">
    <property type="protein sequence ID" value="TDR44934.1"/>
    <property type="molecule type" value="Genomic_DNA"/>
</dbReference>
<dbReference type="RefSeq" id="WP_133818446.1">
    <property type="nucleotide sequence ID" value="NZ_SNZH01000005.1"/>
</dbReference>
<dbReference type="AlphaFoldDB" id="A0A4R6Z0I4"/>